<sequence>MKRFQPFWFDEAIEEADLASAKPLTHDIDTGACIIGGGYTGLWTAIMLKQKKPELDVTVIEKDLCGQGASGRNGGAMLTWSTKFASLIKLFGLEQACFLVKSSEQAVHEIQNFAQRHCIDCDCRVDGTYYTASNCAQMSSLAPIMTLLEKHNINHWQVVDKSRLRNTGSDANRRAIFSPHAGSIQPAKLVRGLRRVANKLGVRIFEKTAYKSHIGGETLAITTQQGAVIRATSLTFAVNAWLPSLRPEFSRNVVLVSSDMAITKPMPALLSQLNLHHGAPIIDARIFVNYYRTTSDGRLMLGKGGNYFSFANQVTSRFDKASRYSEILSQSLKYFFNTPMQLDRTWTGPSDRSVSGLPFFGQLKGQNNVYFGSGYSGNGVVQSFIGGKILSALITKQNNEWAGCALVNGALAKFPYEPFRSIGAYTIRNAIRRKEYAQDMGETPSKFDEWLSRLSASAAKLDPDIERLAKM</sequence>
<name>A0A166WU89_9GAMM</name>
<evidence type="ECO:0000259" key="2">
    <source>
        <dbReference type="Pfam" id="PF01266"/>
    </source>
</evidence>
<keyword evidence="4" id="KW-1185">Reference proteome</keyword>
<dbReference type="Gene3D" id="3.30.9.10">
    <property type="entry name" value="D-Amino Acid Oxidase, subunit A, domain 2"/>
    <property type="match status" value="1"/>
</dbReference>
<dbReference type="GO" id="GO:0005737">
    <property type="term" value="C:cytoplasm"/>
    <property type="evidence" value="ECO:0007669"/>
    <property type="project" value="TreeGrafter"/>
</dbReference>
<dbReference type="RefSeq" id="WP_063365308.1">
    <property type="nucleotide sequence ID" value="NZ_AQHB01000046.1"/>
</dbReference>
<dbReference type="PANTHER" id="PTHR13847">
    <property type="entry name" value="SARCOSINE DEHYDROGENASE-RELATED"/>
    <property type="match status" value="1"/>
</dbReference>
<dbReference type="EMBL" id="AUYB01000102">
    <property type="protein sequence ID" value="KZN38085.1"/>
    <property type="molecule type" value="Genomic_DNA"/>
</dbReference>
<comment type="caution">
    <text evidence="3">The sequence shown here is derived from an EMBL/GenBank/DDBJ whole genome shotgun (WGS) entry which is preliminary data.</text>
</comment>
<evidence type="ECO:0000256" key="1">
    <source>
        <dbReference type="ARBA" id="ARBA00023002"/>
    </source>
</evidence>
<dbReference type="Proteomes" id="UP000076643">
    <property type="component" value="Unassembled WGS sequence"/>
</dbReference>
<feature type="domain" description="FAD dependent oxidoreductase" evidence="2">
    <location>
        <begin position="33"/>
        <end position="392"/>
    </location>
</feature>
<dbReference type="PATRIC" id="fig|1365250.3.peg.2387"/>
<proteinExistence type="predicted"/>
<gene>
    <name evidence="3" type="ORF">N475_15770</name>
</gene>
<dbReference type="SUPFAM" id="SSF51905">
    <property type="entry name" value="FAD/NAD(P)-binding domain"/>
    <property type="match status" value="1"/>
</dbReference>
<reference evidence="3 4" key="1">
    <citation type="submission" date="2013-07" db="EMBL/GenBank/DDBJ databases">
        <title>Comparative Genomic and Metabolomic Analysis of Twelve Strains of Pseudoalteromonas luteoviolacea.</title>
        <authorList>
            <person name="Vynne N.G."/>
            <person name="Mansson M."/>
            <person name="Gram L."/>
        </authorList>
    </citation>
    <scope>NUCLEOTIDE SEQUENCE [LARGE SCALE GENOMIC DNA]</scope>
    <source>
        <strain evidence="3 4">DSM 6061</strain>
    </source>
</reference>
<dbReference type="Pfam" id="PF01266">
    <property type="entry name" value="DAO"/>
    <property type="match status" value="1"/>
</dbReference>
<dbReference type="InterPro" id="IPR036188">
    <property type="entry name" value="FAD/NAD-bd_sf"/>
</dbReference>
<dbReference type="AlphaFoldDB" id="A0A166WU89"/>
<keyword evidence="1" id="KW-0560">Oxidoreductase</keyword>
<evidence type="ECO:0000313" key="4">
    <source>
        <dbReference type="Proteomes" id="UP000076643"/>
    </source>
</evidence>
<protein>
    <recommendedName>
        <fullName evidence="2">FAD dependent oxidoreductase domain-containing protein</fullName>
    </recommendedName>
</protein>
<accession>A0A166WU89</accession>
<dbReference type="InterPro" id="IPR006076">
    <property type="entry name" value="FAD-dep_OxRdtase"/>
</dbReference>
<organism evidence="3 4">
    <name type="scientific">Pseudoalteromonas luteoviolacea DSM 6061</name>
    <dbReference type="NCBI Taxonomy" id="1365250"/>
    <lineage>
        <taxon>Bacteria</taxon>
        <taxon>Pseudomonadati</taxon>
        <taxon>Pseudomonadota</taxon>
        <taxon>Gammaproteobacteria</taxon>
        <taxon>Alteromonadales</taxon>
        <taxon>Pseudoalteromonadaceae</taxon>
        <taxon>Pseudoalteromonas</taxon>
    </lineage>
</organism>
<dbReference type="Gene3D" id="3.50.50.60">
    <property type="entry name" value="FAD/NAD(P)-binding domain"/>
    <property type="match status" value="1"/>
</dbReference>
<dbReference type="PANTHER" id="PTHR13847:SF285">
    <property type="entry name" value="FAD DEPENDENT OXIDOREDUCTASE DOMAIN-CONTAINING PROTEIN"/>
    <property type="match status" value="1"/>
</dbReference>
<dbReference type="GO" id="GO:0016491">
    <property type="term" value="F:oxidoreductase activity"/>
    <property type="evidence" value="ECO:0007669"/>
    <property type="project" value="UniProtKB-KW"/>
</dbReference>
<evidence type="ECO:0000313" key="3">
    <source>
        <dbReference type="EMBL" id="KZN38085.1"/>
    </source>
</evidence>